<dbReference type="Pfam" id="PF01203">
    <property type="entry name" value="T2SSN"/>
    <property type="match status" value="1"/>
</dbReference>
<name>A0A486XPW4_9GAMM</name>
<feature type="transmembrane region" description="Helical" evidence="11">
    <location>
        <begin position="7"/>
        <end position="28"/>
    </location>
</feature>
<evidence type="ECO:0000256" key="5">
    <source>
        <dbReference type="ARBA" id="ARBA00022475"/>
    </source>
</evidence>
<comment type="subcellular location">
    <subcellularLocation>
        <location evidence="1">Cell inner membrane</location>
    </subcellularLocation>
</comment>
<evidence type="ECO:0000256" key="4">
    <source>
        <dbReference type="ARBA" id="ARBA00022448"/>
    </source>
</evidence>
<comment type="similarity">
    <text evidence="2">Belongs to the GSP N family.</text>
</comment>
<accession>A0A486XPW4</accession>
<dbReference type="InterPro" id="IPR022792">
    <property type="entry name" value="T2SS_protein-GspN"/>
</dbReference>
<evidence type="ECO:0000256" key="7">
    <source>
        <dbReference type="ARBA" id="ARBA00022692"/>
    </source>
</evidence>
<dbReference type="GO" id="GO:0015627">
    <property type="term" value="C:type II protein secretion system complex"/>
    <property type="evidence" value="ECO:0007669"/>
    <property type="project" value="InterPro"/>
</dbReference>
<keyword evidence="6" id="KW-0997">Cell inner membrane</keyword>
<keyword evidence="4" id="KW-0813">Transport</keyword>
<evidence type="ECO:0000256" key="6">
    <source>
        <dbReference type="ARBA" id="ARBA00022519"/>
    </source>
</evidence>
<dbReference type="EMBL" id="CAAJGR010000086">
    <property type="protein sequence ID" value="VHO03707.1"/>
    <property type="molecule type" value="Genomic_DNA"/>
</dbReference>
<keyword evidence="11" id="KW-1133">Transmembrane helix</keyword>
<organism evidence="12">
    <name type="scientific">Rheinheimera sp. BAL341</name>
    <dbReference type="NCBI Taxonomy" id="1708203"/>
    <lineage>
        <taxon>Bacteria</taxon>
        <taxon>Pseudomonadati</taxon>
        <taxon>Pseudomonadota</taxon>
        <taxon>Gammaproteobacteria</taxon>
        <taxon>Chromatiales</taxon>
        <taxon>Chromatiaceae</taxon>
        <taxon>Rheinheimera</taxon>
    </lineage>
</organism>
<evidence type="ECO:0000256" key="8">
    <source>
        <dbReference type="ARBA" id="ARBA00022927"/>
    </source>
</evidence>
<proteinExistence type="inferred from homology"/>
<keyword evidence="5" id="KW-1003">Cell membrane</keyword>
<evidence type="ECO:0000256" key="2">
    <source>
        <dbReference type="ARBA" id="ARBA00007208"/>
    </source>
</evidence>
<keyword evidence="7 11" id="KW-0812">Transmembrane</keyword>
<sequence length="247" mass="26571">MSKTKLVSLGVGCYILFMLVFTPAAWWVKLATLPPQLQLGAVSGSLWRGEVSALQYEKLSFGRLSWQLNGWALLTGKLQLVLTGGSAQNPALPYIKGVVSYGFSGATLNDTMLSMPVQPLIPMLPLPMPVDASGALVLDIAEFSQGQPWCNALQGNASWQDARLQTPTGTWLELQSLFGSLSCDNGTVVLTTDGNNLLGLDIKAVVNAEQLLVNGSLKPAPGMPEEVHQAMQFLGRPDAQGRYPIRF</sequence>
<dbReference type="AlphaFoldDB" id="A0A486XPW4"/>
<protein>
    <recommendedName>
        <fullName evidence="3">Type II secretion system protein N</fullName>
    </recommendedName>
    <alternativeName>
        <fullName evidence="10">General secretion pathway protein N</fullName>
    </alternativeName>
</protein>
<dbReference type="GO" id="GO:0015628">
    <property type="term" value="P:protein secretion by the type II secretion system"/>
    <property type="evidence" value="ECO:0007669"/>
    <property type="project" value="InterPro"/>
</dbReference>
<keyword evidence="8" id="KW-0653">Protein transport</keyword>
<evidence type="ECO:0000256" key="9">
    <source>
        <dbReference type="ARBA" id="ARBA00023136"/>
    </source>
</evidence>
<gene>
    <name evidence="12" type="ORF">BAL341_1544</name>
</gene>
<dbReference type="GO" id="GO:0005886">
    <property type="term" value="C:plasma membrane"/>
    <property type="evidence" value="ECO:0007669"/>
    <property type="project" value="UniProtKB-SubCell"/>
</dbReference>
<evidence type="ECO:0000313" key="12">
    <source>
        <dbReference type="EMBL" id="VHO03707.1"/>
    </source>
</evidence>
<reference evidence="12" key="1">
    <citation type="submission" date="2019-04" db="EMBL/GenBank/DDBJ databases">
        <authorList>
            <person name="Brambilla D."/>
        </authorList>
    </citation>
    <scope>NUCLEOTIDE SEQUENCE</scope>
    <source>
        <strain evidence="12">BAL1</strain>
    </source>
</reference>
<evidence type="ECO:0000256" key="3">
    <source>
        <dbReference type="ARBA" id="ARBA00021563"/>
    </source>
</evidence>
<evidence type="ECO:0000256" key="10">
    <source>
        <dbReference type="ARBA" id="ARBA00030772"/>
    </source>
</evidence>
<evidence type="ECO:0000256" key="1">
    <source>
        <dbReference type="ARBA" id="ARBA00004533"/>
    </source>
</evidence>
<keyword evidence="9 11" id="KW-0472">Membrane</keyword>
<evidence type="ECO:0000256" key="11">
    <source>
        <dbReference type="SAM" id="Phobius"/>
    </source>
</evidence>